<feature type="compositionally biased region" description="Low complexity" evidence="1">
    <location>
        <begin position="100"/>
        <end position="109"/>
    </location>
</feature>
<dbReference type="Proteomes" id="UP001368500">
    <property type="component" value="Unassembled WGS sequence"/>
</dbReference>
<dbReference type="Gene3D" id="3.30.70.920">
    <property type="match status" value="1"/>
</dbReference>
<sequence length="121" mass="12680">MSILGVVAKTLPAHLPTLRTRLATCAGLEITADPGDGRLVLVLEDSAAGSAAALLGEIARWPELLSTTLVYEYSGADHPAPEGHARADWRTDLDRLDRPAAAAEPSAHAIHGLHDTPSTES</sequence>
<feature type="region of interest" description="Disordered" evidence="1">
    <location>
        <begin position="100"/>
        <end position="121"/>
    </location>
</feature>
<proteinExistence type="predicted"/>
<keyword evidence="3" id="KW-1185">Reference proteome</keyword>
<gene>
    <name evidence="2" type="ORF">AACH11_21305</name>
</gene>
<evidence type="ECO:0000313" key="3">
    <source>
        <dbReference type="Proteomes" id="UP001368500"/>
    </source>
</evidence>
<dbReference type="RefSeq" id="WP_341376290.1">
    <property type="nucleotide sequence ID" value="NZ_JBBUTF010000025.1"/>
</dbReference>
<dbReference type="InterPro" id="IPR005623">
    <property type="entry name" value="Chaperone_NapD_NO3_reduct"/>
</dbReference>
<dbReference type="EMBL" id="JBBUTF010000025">
    <property type="protein sequence ID" value="MEK8028505.1"/>
    <property type="molecule type" value="Genomic_DNA"/>
</dbReference>
<reference evidence="2 3" key="1">
    <citation type="submission" date="2024-04" db="EMBL/GenBank/DDBJ databases">
        <title>Novel species of the genus Ideonella isolated from streams.</title>
        <authorList>
            <person name="Lu H."/>
        </authorList>
    </citation>
    <scope>NUCLEOTIDE SEQUENCE [LARGE SCALE GENOMIC DNA]</scope>
    <source>
        <strain evidence="2 3">BYS139W</strain>
    </source>
</reference>
<comment type="caution">
    <text evidence="2">The sequence shown here is derived from an EMBL/GenBank/DDBJ whole genome shotgun (WGS) entry which is preliminary data.</text>
</comment>
<protein>
    <submittedName>
        <fullName evidence="2">Chaperone NapD</fullName>
    </submittedName>
</protein>
<organism evidence="2 3">
    <name type="scientific">Pseudaquabacterium rugosum</name>
    <dbReference type="NCBI Taxonomy" id="2984194"/>
    <lineage>
        <taxon>Bacteria</taxon>
        <taxon>Pseudomonadati</taxon>
        <taxon>Pseudomonadota</taxon>
        <taxon>Betaproteobacteria</taxon>
        <taxon>Burkholderiales</taxon>
        <taxon>Sphaerotilaceae</taxon>
        <taxon>Pseudaquabacterium</taxon>
    </lineage>
</organism>
<evidence type="ECO:0000256" key="1">
    <source>
        <dbReference type="SAM" id="MobiDB-lite"/>
    </source>
</evidence>
<dbReference type="Pfam" id="PF03927">
    <property type="entry name" value="NapD"/>
    <property type="match status" value="1"/>
</dbReference>
<accession>A0ABU9BIL7</accession>
<evidence type="ECO:0000313" key="2">
    <source>
        <dbReference type="EMBL" id="MEK8028505.1"/>
    </source>
</evidence>
<name>A0ABU9BIL7_9BURK</name>